<proteinExistence type="predicted"/>
<dbReference type="GeneID" id="60683223"/>
<dbReference type="RefSeq" id="WP_060718259.1">
    <property type="nucleotide sequence ID" value="NZ_CP055265.1"/>
</dbReference>
<dbReference type="PROSITE" id="PS51257">
    <property type="entry name" value="PROKAR_LIPOPROTEIN"/>
    <property type="match status" value="1"/>
</dbReference>
<feature type="signal peptide" evidence="1">
    <location>
        <begin position="1"/>
        <end position="24"/>
    </location>
</feature>
<sequence length="414" mass="43583">MKKYPVILITSLIAVMSFACSGLAQTVADPAMTAPDENSWALFLSVNAKANTASNNNALFETWASDADTFTPAPVWPQGGSPKSLVPRALSRLSHGAPIKALLVPGGNGEQPGTPIEEVRRNQASFDYIVSNNLYKVSGLKAAFSKSDSIISFPTDAIEVKANWVAVDGLKAFNGFSGTAADAKKLYHVNTAGGKDYALVAMHLISKQVPNWTWATFEHQDNPGRCDVIGCTDSFGAVPSVQPPLSQVESKTPYPACAKTPALKALFAGADIDPAYLNYCLKGSQTDTTTATGLTVRLGNSVTENGFVAYSSCITCHGRAGADSSGKMTSFAGFDLISASQPLTSNAGNAPIGPIEPSWFWVPGNPPALPMLADSTSDLTRIALAVDFVWSIPFCAIDDTASPPQTKSTFCATK</sequence>
<gene>
    <name evidence="2" type="ORF">DXT89_13820</name>
</gene>
<accession>A0A368NSR3</accession>
<dbReference type="OrthoDB" id="280897at2"/>
<organism evidence="2 3">
    <name type="scientific">Agrobacterium vitis</name>
    <name type="common">Rhizobium vitis</name>
    <dbReference type="NCBI Taxonomy" id="373"/>
    <lineage>
        <taxon>Bacteria</taxon>
        <taxon>Pseudomonadati</taxon>
        <taxon>Pseudomonadota</taxon>
        <taxon>Alphaproteobacteria</taxon>
        <taxon>Hyphomicrobiales</taxon>
        <taxon>Rhizobiaceae</taxon>
        <taxon>Rhizobium/Agrobacterium group</taxon>
        <taxon>Agrobacterium</taxon>
    </lineage>
</organism>
<keyword evidence="1" id="KW-0732">Signal</keyword>
<name>A0A368NSR3_AGRVI</name>
<feature type="chain" id="PRO_5030067910" description="Cytochrome c domain-containing protein" evidence="1">
    <location>
        <begin position="25"/>
        <end position="414"/>
    </location>
</feature>
<dbReference type="EMBL" id="QUSG01000006">
    <property type="protein sequence ID" value="KAA3527009.1"/>
    <property type="molecule type" value="Genomic_DNA"/>
</dbReference>
<protein>
    <recommendedName>
        <fullName evidence="4">Cytochrome c domain-containing protein</fullName>
    </recommendedName>
</protein>
<evidence type="ECO:0008006" key="4">
    <source>
        <dbReference type="Google" id="ProtNLM"/>
    </source>
</evidence>
<dbReference type="AlphaFoldDB" id="A0A368NSR3"/>
<reference evidence="2 3" key="1">
    <citation type="submission" date="2018-08" db="EMBL/GenBank/DDBJ databases">
        <title>Genome sequencing of Agrobacterium vitis strain ICMP 10754.</title>
        <authorList>
            <person name="Visnovsky S.B."/>
            <person name="Pitman A.R."/>
        </authorList>
    </citation>
    <scope>NUCLEOTIDE SEQUENCE [LARGE SCALE GENOMIC DNA]</scope>
    <source>
        <strain evidence="2 3">ICMP 10754</strain>
    </source>
</reference>
<evidence type="ECO:0000313" key="2">
    <source>
        <dbReference type="EMBL" id="KAA3527009.1"/>
    </source>
</evidence>
<evidence type="ECO:0000313" key="3">
    <source>
        <dbReference type="Proteomes" id="UP000436911"/>
    </source>
</evidence>
<comment type="caution">
    <text evidence="2">The sequence shown here is derived from an EMBL/GenBank/DDBJ whole genome shotgun (WGS) entry which is preliminary data.</text>
</comment>
<dbReference type="Proteomes" id="UP000436911">
    <property type="component" value="Unassembled WGS sequence"/>
</dbReference>
<evidence type="ECO:0000256" key="1">
    <source>
        <dbReference type="SAM" id="SignalP"/>
    </source>
</evidence>